<dbReference type="AlphaFoldDB" id="A0A2T4TWQ9"/>
<dbReference type="Gene3D" id="3.30.460.40">
    <property type="match status" value="1"/>
</dbReference>
<dbReference type="OrthoDB" id="5519456at2"/>
<organism evidence="1 2">
    <name type="scientific">Candidatus Methylomirabilis limnetica</name>
    <dbReference type="NCBI Taxonomy" id="2033718"/>
    <lineage>
        <taxon>Bacteria</taxon>
        <taxon>Candidatus Methylomirabilota</taxon>
        <taxon>Candidatus Methylomirabilia</taxon>
        <taxon>Candidatus Methylomirabilales</taxon>
        <taxon>Candidatus Methylomirabilaceae</taxon>
        <taxon>Candidatus Methylomirabilis</taxon>
    </lineage>
</organism>
<accession>A0A2T4TWQ9</accession>
<dbReference type="EMBL" id="NVQC01000023">
    <property type="protein sequence ID" value="PTL35548.1"/>
    <property type="molecule type" value="Genomic_DNA"/>
</dbReference>
<keyword evidence="2" id="KW-1185">Reference proteome</keyword>
<comment type="caution">
    <text evidence="1">The sequence shown here is derived from an EMBL/GenBank/DDBJ whole genome shotgun (WGS) entry which is preliminary data.</text>
</comment>
<dbReference type="InterPro" id="IPR043519">
    <property type="entry name" value="NT_sf"/>
</dbReference>
<dbReference type="SUPFAM" id="SSF81301">
    <property type="entry name" value="Nucleotidyltransferase"/>
    <property type="match status" value="1"/>
</dbReference>
<name>A0A2T4TWQ9_9BACT</name>
<gene>
    <name evidence="1" type="ORF">CLG94_09780</name>
</gene>
<dbReference type="RefSeq" id="WP_107563087.1">
    <property type="nucleotide sequence ID" value="NZ_NVQC01000023.1"/>
</dbReference>
<reference evidence="2" key="2">
    <citation type="journal article" date="2018" name="Environ. Microbiol.">
        <title>Bloom of a denitrifying methanotroph, 'Candidatus Methylomirabilis limnetica', in a deep stratified lake.</title>
        <authorList>
            <person name="Graf J.S."/>
            <person name="Mayr M.J."/>
            <person name="Marchant H.K."/>
            <person name="Tienken D."/>
            <person name="Hach P.F."/>
            <person name="Brand A."/>
            <person name="Schubert C.J."/>
            <person name="Kuypers M.M."/>
            <person name="Milucka J."/>
        </authorList>
    </citation>
    <scope>NUCLEOTIDE SEQUENCE [LARGE SCALE GENOMIC DNA]</scope>
    <source>
        <strain evidence="2">Zug</strain>
    </source>
</reference>
<protein>
    <recommendedName>
        <fullName evidence="3">Nucleotidyltransferase family protein</fullName>
    </recommendedName>
</protein>
<sequence>METQPDFRELLALFSAHRVEHLIVGGYALAFHGAPRFTGDLDILVRPDAANAQRIVTALEAFGFTSVGLTPNDFEHVDQVIQLGTPPVRIDLITSITGVSWDEAWAGRTAGRYGDIPVYYIGRAQFIANKRATGRMKDIADLEVLGEA</sequence>
<reference evidence="1 2" key="1">
    <citation type="submission" date="2017-09" db="EMBL/GenBank/DDBJ databases">
        <title>Bloom of a denitrifying methanotroph, Candidatus Methylomirabilis limnetica, in a deep stratified lake.</title>
        <authorList>
            <person name="Graf J.S."/>
            <person name="Marchant H.K."/>
            <person name="Tienken D."/>
            <person name="Hach P.F."/>
            <person name="Brand A."/>
            <person name="Schubert C.J."/>
            <person name="Kuypers M.M."/>
            <person name="Milucka J."/>
        </authorList>
    </citation>
    <scope>NUCLEOTIDE SEQUENCE [LARGE SCALE GENOMIC DNA]</scope>
    <source>
        <strain evidence="1 2">Zug</strain>
    </source>
</reference>
<evidence type="ECO:0000313" key="2">
    <source>
        <dbReference type="Proteomes" id="UP000241436"/>
    </source>
</evidence>
<evidence type="ECO:0000313" key="1">
    <source>
        <dbReference type="EMBL" id="PTL35548.1"/>
    </source>
</evidence>
<dbReference type="Proteomes" id="UP000241436">
    <property type="component" value="Unassembled WGS sequence"/>
</dbReference>
<proteinExistence type="predicted"/>
<evidence type="ECO:0008006" key="3">
    <source>
        <dbReference type="Google" id="ProtNLM"/>
    </source>
</evidence>